<dbReference type="Proteomes" id="UP000463224">
    <property type="component" value="Unassembled WGS sequence"/>
</dbReference>
<dbReference type="Pfam" id="PF06037">
    <property type="entry name" value="DUF922"/>
    <property type="match status" value="1"/>
</dbReference>
<comment type="caution">
    <text evidence="2">The sequence shown here is derived from an EMBL/GenBank/DDBJ whole genome shotgun (WGS) entry which is preliminary data.</text>
</comment>
<evidence type="ECO:0000313" key="3">
    <source>
        <dbReference type="Proteomes" id="UP000463224"/>
    </source>
</evidence>
<protein>
    <submittedName>
        <fullName evidence="2">DUF922 domain-containing protein</fullName>
    </submittedName>
</protein>
<organism evidence="2 3">
    <name type="scientific">Nitratireductor arenosus</name>
    <dbReference type="NCBI Taxonomy" id="2682096"/>
    <lineage>
        <taxon>Bacteria</taxon>
        <taxon>Pseudomonadati</taxon>
        <taxon>Pseudomonadota</taxon>
        <taxon>Alphaproteobacteria</taxon>
        <taxon>Hyphomicrobiales</taxon>
        <taxon>Phyllobacteriaceae</taxon>
        <taxon>Nitratireductor</taxon>
    </lineage>
</organism>
<evidence type="ECO:0000313" key="2">
    <source>
        <dbReference type="EMBL" id="MVA97637.1"/>
    </source>
</evidence>
<keyword evidence="3" id="KW-1185">Reference proteome</keyword>
<gene>
    <name evidence="2" type="ORF">GN330_10310</name>
</gene>
<dbReference type="RefSeq" id="WP_156712573.1">
    <property type="nucleotide sequence ID" value="NZ_WPHG01000002.1"/>
</dbReference>
<proteinExistence type="predicted"/>
<name>A0A844QF11_9HYPH</name>
<sequence>MRRSVFALTILLAGTATLAAQTVSRSYSYFSIGGRTLEEIDGELARRGPQVQSTGQRHPGATRMKFSTKLTHASTDRWCAIDKVKVSVSARIILPRWVQRRRADGDTRLIWDTLSADIKRHEEFHVQIAKRHARELEQRLGRIDRRRDCAALKEKVDRVTAYVMQKHDQAQERFDRVEGKTFEDRMMRLLTYRLQQIEKGRLSK</sequence>
<dbReference type="EMBL" id="WPHG01000002">
    <property type="protein sequence ID" value="MVA97637.1"/>
    <property type="molecule type" value="Genomic_DNA"/>
</dbReference>
<keyword evidence="1" id="KW-0732">Signal</keyword>
<dbReference type="AlphaFoldDB" id="A0A844QF11"/>
<feature type="chain" id="PRO_5032760179" evidence="1">
    <location>
        <begin position="20"/>
        <end position="204"/>
    </location>
</feature>
<dbReference type="PIRSF" id="PIRSF010521">
    <property type="entry name" value="DUF922_bac"/>
    <property type="match status" value="1"/>
</dbReference>
<evidence type="ECO:0000256" key="1">
    <source>
        <dbReference type="SAM" id="SignalP"/>
    </source>
</evidence>
<dbReference type="InterPro" id="IPR010321">
    <property type="entry name" value="DUF922"/>
</dbReference>
<accession>A0A844QF11</accession>
<feature type="signal peptide" evidence="1">
    <location>
        <begin position="1"/>
        <end position="19"/>
    </location>
</feature>
<reference evidence="2 3" key="1">
    <citation type="submission" date="2019-12" db="EMBL/GenBank/DDBJ databases">
        <title>Nitratireductor arenosus sp. nov., Isolated from sea sand, Jeju island, South Korea.</title>
        <authorList>
            <person name="Kim W."/>
        </authorList>
    </citation>
    <scope>NUCLEOTIDE SEQUENCE [LARGE SCALE GENOMIC DNA]</scope>
    <source>
        <strain evidence="2 3">CAU 1489</strain>
    </source>
</reference>